<evidence type="ECO:0000313" key="1">
    <source>
        <dbReference type="EMBL" id="HEB45518.1"/>
    </source>
</evidence>
<dbReference type="AlphaFoldDB" id="A0A7C1SKC0"/>
<reference evidence="1" key="1">
    <citation type="journal article" date="2020" name="mSystems">
        <title>Genome- and Community-Level Interaction Insights into Carbon Utilization and Element Cycling Functions of Hydrothermarchaeota in Hydrothermal Sediment.</title>
        <authorList>
            <person name="Zhou Z."/>
            <person name="Liu Y."/>
            <person name="Xu W."/>
            <person name="Pan J."/>
            <person name="Luo Z.H."/>
            <person name="Li M."/>
        </authorList>
    </citation>
    <scope>NUCLEOTIDE SEQUENCE [LARGE SCALE GENOMIC DNA]</scope>
    <source>
        <strain evidence="1">SpSt-243</strain>
    </source>
</reference>
<proteinExistence type="predicted"/>
<comment type="caution">
    <text evidence="1">The sequence shown here is derived from an EMBL/GenBank/DDBJ whole genome shotgun (WGS) entry which is preliminary data.</text>
</comment>
<name>A0A7C1SKC0_9HYPH</name>
<gene>
    <name evidence="1" type="ORF">ENP70_17915</name>
</gene>
<protein>
    <submittedName>
        <fullName evidence="1">Uncharacterized protein</fullName>
    </submittedName>
</protein>
<accession>A0A7C1SKC0</accession>
<organism evidence="1">
    <name type="scientific">Agrobacterium albertimagni</name>
    <dbReference type="NCBI Taxonomy" id="147266"/>
    <lineage>
        <taxon>Bacteria</taxon>
        <taxon>Pseudomonadati</taxon>
        <taxon>Pseudomonadota</taxon>
        <taxon>Alphaproteobacteria</taxon>
        <taxon>Hyphomicrobiales</taxon>
        <taxon>Rhizobiaceae</taxon>
        <taxon>Rhizobium/Agrobacterium group</taxon>
        <taxon>Agrobacterium</taxon>
    </lineage>
</organism>
<dbReference type="EMBL" id="DSKI01000917">
    <property type="protein sequence ID" value="HEB45518.1"/>
    <property type="molecule type" value="Genomic_DNA"/>
</dbReference>
<sequence>MHAFKGARTLADYAGQKIHVECLRCEIRRRYDGNAMIARVGRDVVMPDLINQIARGNGCTLNDAPTPNGMRCAMRYAQPPDCQSAAMPGKKP</sequence>